<gene>
    <name evidence="3" type="ORF">I6K02_15010</name>
</gene>
<keyword evidence="2" id="KW-0472">Membrane</keyword>
<evidence type="ECO:0000256" key="2">
    <source>
        <dbReference type="SAM" id="Phobius"/>
    </source>
</evidence>
<evidence type="ECO:0000313" key="3">
    <source>
        <dbReference type="EMBL" id="QRO77176.1"/>
    </source>
</evidence>
<feature type="compositionally biased region" description="Low complexity" evidence="1">
    <location>
        <begin position="94"/>
        <end position="107"/>
    </location>
</feature>
<name>A0A892I2G3_9BURK</name>
<dbReference type="EMBL" id="CP069482">
    <property type="protein sequence ID" value="QRO77176.1"/>
    <property type="molecule type" value="Genomic_DNA"/>
</dbReference>
<dbReference type="Proteomes" id="UP000625568">
    <property type="component" value="Chromosome 1"/>
</dbReference>
<evidence type="ECO:0000256" key="1">
    <source>
        <dbReference type="SAM" id="MobiDB-lite"/>
    </source>
</evidence>
<dbReference type="RefSeq" id="WP_035972326.1">
    <property type="nucleotide sequence ID" value="NZ_CABVPR010000013.1"/>
</dbReference>
<protein>
    <submittedName>
        <fullName evidence="3">Uncharacterized protein</fullName>
    </submittedName>
</protein>
<organism evidence="3 4">
    <name type="scientific">Burkholderia dolosa</name>
    <dbReference type="NCBI Taxonomy" id="152500"/>
    <lineage>
        <taxon>Bacteria</taxon>
        <taxon>Pseudomonadati</taxon>
        <taxon>Pseudomonadota</taxon>
        <taxon>Betaproteobacteria</taxon>
        <taxon>Burkholderiales</taxon>
        <taxon>Burkholderiaceae</taxon>
        <taxon>Burkholderia</taxon>
        <taxon>Burkholderia cepacia complex</taxon>
    </lineage>
</organism>
<keyword evidence="2" id="KW-1133">Transmembrane helix</keyword>
<evidence type="ECO:0000313" key="4">
    <source>
        <dbReference type="Proteomes" id="UP000625568"/>
    </source>
</evidence>
<keyword evidence="2" id="KW-0812">Transmembrane</keyword>
<dbReference type="AlphaFoldDB" id="A0A892I2G3"/>
<proteinExistence type="predicted"/>
<keyword evidence="4" id="KW-1185">Reference proteome</keyword>
<feature type="region of interest" description="Disordered" evidence="1">
    <location>
        <begin position="91"/>
        <end position="126"/>
    </location>
</feature>
<accession>A0A892I2G3</accession>
<reference evidence="3 4" key="1">
    <citation type="submission" date="2021-02" db="EMBL/GenBank/DDBJ databases">
        <title>FDA dAtabase for Regulatory Grade micrObial Sequences (FDA-ARGOS): Supporting development and validation of Infectious Disease Dx tests.</title>
        <authorList>
            <person name="Minogue T."/>
            <person name="Wolcott M."/>
            <person name="Wasieloski L."/>
            <person name="Aguilar W."/>
            <person name="Moore D."/>
            <person name="Jaissle J."/>
            <person name="Tallon L."/>
            <person name="Sadzewicz L."/>
            <person name="Zhao X."/>
            <person name="Boylan J."/>
            <person name="Ott S."/>
            <person name="Bowen H."/>
            <person name="Vavikolanu K."/>
            <person name="Mehta A."/>
            <person name="Aluvathingal J."/>
            <person name="Nadendla S."/>
            <person name="Yan Y."/>
            <person name="Sichtig H."/>
        </authorList>
    </citation>
    <scope>NUCLEOTIDE SEQUENCE [LARGE SCALE GENOMIC DNA]</scope>
    <source>
        <strain evidence="3 4">FDAARGOS_1272</strain>
    </source>
</reference>
<feature type="transmembrane region" description="Helical" evidence="2">
    <location>
        <begin position="25"/>
        <end position="44"/>
    </location>
</feature>
<sequence>MTAASRIDASSLRAGEARRRQRPHVVALACVAALSLHVLGWLVLQWTSSAAGTARPEVDASARIALSVRLIPAMPPAPRSPPLPHAAARIAPDASTRGTARSTRRSAVAPNARNTTRSLADDATGAHDAANAALERREQRADARAAPDVDWARDLATIGRAGAVGRSAAQATVNALGASAASAAPRRPTADATLASGMSNARRADCRNAYAGAGLLALPMLALDAVRDTGCKW</sequence>
<dbReference type="GeneID" id="93127969"/>